<evidence type="ECO:0000313" key="1">
    <source>
        <dbReference type="EMBL" id="MDK5174088.1"/>
    </source>
</evidence>
<keyword evidence="2" id="KW-1185">Reference proteome</keyword>
<dbReference type="EMBL" id="JARTOI010000099">
    <property type="protein sequence ID" value="MDK5174088.1"/>
    <property type="molecule type" value="Genomic_DNA"/>
</dbReference>
<dbReference type="RefSeq" id="WP_236582441.1">
    <property type="nucleotide sequence ID" value="NZ_JARTMB010000081.1"/>
</dbReference>
<dbReference type="Proteomes" id="UP001174748">
    <property type="component" value="Unassembled WGS sequence"/>
</dbReference>
<organism evidence="1 2">
    <name type="scientific">Serratia nevei</name>
    <dbReference type="NCBI Taxonomy" id="2703794"/>
    <lineage>
        <taxon>Bacteria</taxon>
        <taxon>Pseudomonadati</taxon>
        <taxon>Pseudomonadota</taxon>
        <taxon>Gammaproteobacteria</taxon>
        <taxon>Enterobacterales</taxon>
        <taxon>Yersiniaceae</taxon>
        <taxon>Serratia</taxon>
    </lineage>
</organism>
<accession>A0ABT7GKN6</accession>
<proteinExistence type="predicted"/>
<protein>
    <submittedName>
        <fullName evidence="1">Uncharacterized protein</fullName>
    </submittedName>
</protein>
<comment type="caution">
    <text evidence="1">The sequence shown here is derived from an EMBL/GenBank/DDBJ whole genome shotgun (WGS) entry which is preliminary data.</text>
</comment>
<name>A0ABT7GKN6_9GAMM</name>
<gene>
    <name evidence="1" type="ORF">P9921_27055</name>
</gene>
<evidence type="ECO:0000313" key="2">
    <source>
        <dbReference type="Proteomes" id="UP001174748"/>
    </source>
</evidence>
<reference evidence="1" key="1">
    <citation type="submission" date="2023-01" db="EMBL/GenBank/DDBJ databases">
        <title>Genomic dissection of endemic carbapenem resistance: metallo-beta-lactamase gene dissemination through clonal, plasmid and integron transfer pathways.</title>
        <authorList>
            <person name="Macesic N."/>
        </authorList>
    </citation>
    <scope>NUCLEOTIDE SEQUENCE</scope>
    <source>
        <strain evidence="1">CPO382</strain>
    </source>
</reference>
<sequence length="47" mass="5725">MNKSFEAMMRLKYGNKYDLTRDWDGYYAREVVRRMFEVYCECKGQAA</sequence>